<dbReference type="Pfam" id="PF03457">
    <property type="entry name" value="HA"/>
    <property type="match status" value="2"/>
</dbReference>
<dbReference type="Gene3D" id="6.10.140.530">
    <property type="match status" value="2"/>
</dbReference>
<sequence length="544" mass="61573">MWRYEQRWNRVCTRHGRWLLDVGDGHGLEYLDVGGCCEVAAAQARWRRVARRAVDTGAEPGAVFTVARAVVCGWWQQEAFWQREVLWGRRLERVAVDTGRRNEAGLGWPESWWRLVARDAVVFPEVVTVAATLVDLALRPLVTDERSLVRRAGQAGRFVEALGDRLGRGWLKEVERPDKPSALQAWVSGLAREHRFPSRSADSGMWWVRVAHRPVEVGAGLRLLTATASFIREPGGSARWGPELSVPRRAGNGAGLAAVTQKRFLEGLGHARAYVARHGHLAVSHASAPQVGFDLGRWLANLRAASACLSPEQARLLAELDVWWNPPWPISWQRAWHRARAHALAHGPVSGGDNLAGLPRWLERWLRRQIAEYSQLAAEQQQLLAQLGLTRAEIDRFHAWPARRRSVMHGLEAAHDYAARHGHLAVSQPTTHDGFALGRWLNLQRHRQRAAGRSTRLGLQLTALDTWWNPPWPLGWQRYYWAARHHLNGLPDGVVWWPGRPDEDQTRQWLHEQQASWQHLHDKQRALIHSLAADTSGTSRRGPC</sequence>
<dbReference type="EMBL" id="AP019620">
    <property type="protein sequence ID" value="BBJ37437.1"/>
    <property type="molecule type" value="Genomic_DNA"/>
</dbReference>
<dbReference type="PANTHER" id="PTHR33418:SF1">
    <property type="entry name" value="HELICASE-ASSOCIATED DOMAIN-CONTAINING PROTEIN"/>
    <property type="match status" value="1"/>
</dbReference>
<name>A0A499UU86_9ACTN</name>
<feature type="domain" description="Helicase-associated" evidence="1">
    <location>
        <begin position="409"/>
        <end position="463"/>
    </location>
</feature>
<accession>A0A499UU86</accession>
<reference evidence="2 3" key="1">
    <citation type="journal article" date="2020" name="Int. J. Syst. Evol. Microbiol.">
        <title>Reclassification of Streptomyces castelarensis and Streptomyces sporoclivatus as later heterotypic synonyms of Streptomyces antimycoticus.</title>
        <authorList>
            <person name="Komaki H."/>
            <person name="Tamura T."/>
        </authorList>
    </citation>
    <scope>NUCLEOTIDE SEQUENCE [LARGE SCALE GENOMIC DNA]</scope>
    <source>
        <strain evidence="2 3">NBRC 100767</strain>
    </source>
</reference>
<feature type="domain" description="Helicase-associated" evidence="1">
    <location>
        <begin position="262"/>
        <end position="321"/>
    </location>
</feature>
<proteinExistence type="predicted"/>
<organism evidence="2 3">
    <name type="scientific">Streptomyces antimycoticus</name>
    <dbReference type="NCBI Taxonomy" id="68175"/>
    <lineage>
        <taxon>Bacteria</taxon>
        <taxon>Bacillati</taxon>
        <taxon>Actinomycetota</taxon>
        <taxon>Actinomycetes</taxon>
        <taxon>Kitasatosporales</taxon>
        <taxon>Streptomycetaceae</taxon>
        <taxon>Streptomyces</taxon>
        <taxon>Streptomyces violaceusniger group</taxon>
    </lineage>
</organism>
<dbReference type="Proteomes" id="UP000463951">
    <property type="component" value="Chromosome"/>
</dbReference>
<dbReference type="PANTHER" id="PTHR33418">
    <property type="entry name" value="HELICASE-ASSOCIATED"/>
    <property type="match status" value="1"/>
</dbReference>
<evidence type="ECO:0000313" key="3">
    <source>
        <dbReference type="Proteomes" id="UP000463951"/>
    </source>
</evidence>
<gene>
    <name evidence="2" type="ORF">SSPO_001550</name>
</gene>
<dbReference type="InterPro" id="IPR005114">
    <property type="entry name" value="Helicase_assoc"/>
</dbReference>
<evidence type="ECO:0000259" key="1">
    <source>
        <dbReference type="Pfam" id="PF03457"/>
    </source>
</evidence>
<evidence type="ECO:0000313" key="2">
    <source>
        <dbReference type="EMBL" id="BBJ37437.1"/>
    </source>
</evidence>
<protein>
    <recommendedName>
        <fullName evidence="1">Helicase-associated domain-containing protein</fullName>
    </recommendedName>
</protein>
<dbReference type="AlphaFoldDB" id="A0A499UU86"/>